<dbReference type="PROSITE" id="PS51186">
    <property type="entry name" value="GNAT"/>
    <property type="match status" value="1"/>
</dbReference>
<dbReference type="CDD" id="cd04301">
    <property type="entry name" value="NAT_SF"/>
    <property type="match status" value="1"/>
</dbReference>
<proteinExistence type="predicted"/>
<dbReference type="Pfam" id="PF13508">
    <property type="entry name" value="Acetyltransf_7"/>
    <property type="match status" value="1"/>
</dbReference>
<dbReference type="GO" id="GO:0016747">
    <property type="term" value="F:acyltransferase activity, transferring groups other than amino-acyl groups"/>
    <property type="evidence" value="ECO:0007669"/>
    <property type="project" value="InterPro"/>
</dbReference>
<dbReference type="OMA" id="TWDFQAP"/>
<dbReference type="InterPro" id="IPR000182">
    <property type="entry name" value="GNAT_dom"/>
</dbReference>
<organism evidence="2">
    <name type="scientific">Citrobacter rodentium</name>
    <dbReference type="NCBI Taxonomy" id="67825"/>
    <lineage>
        <taxon>Bacteria</taxon>
        <taxon>Pseudomonadati</taxon>
        <taxon>Pseudomonadota</taxon>
        <taxon>Gammaproteobacteria</taxon>
        <taxon>Enterobacterales</taxon>
        <taxon>Enterobacteriaceae</taxon>
        <taxon>Citrobacter</taxon>
    </lineage>
</organism>
<evidence type="ECO:0000313" key="2">
    <source>
        <dbReference type="EMBL" id="QBY30416.1"/>
    </source>
</evidence>
<evidence type="ECO:0000259" key="1">
    <source>
        <dbReference type="PROSITE" id="PS51186"/>
    </source>
</evidence>
<sequence>MQIWVTDTVTENDQNVLLTGLRAYNLQFLKTTHFGDLAVYWRDEHEAIKGGLIGEIKGEWLCIKYLWMDESLRRGGYGRQLMQAAEQAAQERGCRHALVDTMSFQALPFYQKNGYQLQMTLDNFPQEGAARHYLTRTF</sequence>
<dbReference type="SUPFAM" id="SSF55729">
    <property type="entry name" value="Acyl-CoA N-acyltransferases (Nat)"/>
    <property type="match status" value="1"/>
</dbReference>
<dbReference type="InterPro" id="IPR016181">
    <property type="entry name" value="Acyl_CoA_acyltransferase"/>
</dbReference>
<reference evidence="2" key="1">
    <citation type="submission" date="2019-03" db="EMBL/GenBank/DDBJ databases">
        <title>Complete genome sequence of enteropathogenic Citrobacter rodentium strain DBS100.</title>
        <authorList>
            <person name="Popov G."/>
            <person name="Fiebig A."/>
            <person name="Shideler S."/>
            <person name="Coombes B."/>
            <person name="Savchenko A."/>
        </authorList>
    </citation>
    <scope>NUCLEOTIDE SEQUENCE</scope>
    <source>
        <strain evidence="2">DBS100</strain>
    </source>
</reference>
<accession>A0A482PS68</accession>
<protein>
    <submittedName>
        <fullName evidence="2">N-acetyltransferase</fullName>
    </submittedName>
</protein>
<dbReference type="EMBL" id="CP038008">
    <property type="protein sequence ID" value="QBY30416.1"/>
    <property type="molecule type" value="Genomic_DNA"/>
</dbReference>
<dbReference type="RefSeq" id="WP_012908068.1">
    <property type="nucleotide sequence ID" value="NZ_CAJTBI010000004.1"/>
</dbReference>
<feature type="domain" description="N-acetyltransferase" evidence="1">
    <location>
        <begin position="1"/>
        <end position="137"/>
    </location>
</feature>
<dbReference type="Gene3D" id="3.40.630.30">
    <property type="match status" value="1"/>
</dbReference>
<name>A0A482PS68_CITRO</name>
<keyword evidence="2" id="KW-0808">Transferase</keyword>
<dbReference type="AlphaFoldDB" id="A0A482PS68"/>
<gene>
    <name evidence="2" type="ORF">E2R62_17350</name>
</gene>